<dbReference type="CTD" id="36337600"/>
<gene>
    <name evidence="1" type="ORF">EGR_01885</name>
</gene>
<dbReference type="Proteomes" id="UP000019149">
    <property type="component" value="Unassembled WGS sequence"/>
</dbReference>
<protein>
    <submittedName>
        <fullName evidence="1">Uncharacterized protein</fullName>
    </submittedName>
</protein>
<evidence type="ECO:0000313" key="1">
    <source>
        <dbReference type="EMBL" id="EUB63394.1"/>
    </source>
</evidence>
<sequence length="128" mass="14566">MKSDPPWSCVRIRYWCLWRKQGLERLQMGGVLKPAKFPVWFALMAIVKNLAESSDYELFYYSGSIVLLEDHHCSLAVPKDLFFGLNGGRYFIEVTEKSLESSMINIPPGLFQHTSCTVGIETGPATFR</sequence>
<organism evidence="1 2">
    <name type="scientific">Echinococcus granulosus</name>
    <name type="common">Hydatid tapeworm</name>
    <dbReference type="NCBI Taxonomy" id="6210"/>
    <lineage>
        <taxon>Eukaryota</taxon>
        <taxon>Metazoa</taxon>
        <taxon>Spiralia</taxon>
        <taxon>Lophotrochozoa</taxon>
        <taxon>Platyhelminthes</taxon>
        <taxon>Cestoda</taxon>
        <taxon>Eucestoda</taxon>
        <taxon>Cyclophyllidea</taxon>
        <taxon>Taeniidae</taxon>
        <taxon>Echinococcus</taxon>
        <taxon>Echinococcus granulosus group</taxon>
    </lineage>
</organism>
<dbReference type="EMBL" id="APAU02000007">
    <property type="protein sequence ID" value="EUB63394.1"/>
    <property type="molecule type" value="Genomic_DNA"/>
</dbReference>
<dbReference type="STRING" id="6210.W6V9Q6"/>
<dbReference type="GeneID" id="36337600"/>
<keyword evidence="2" id="KW-1185">Reference proteome</keyword>
<dbReference type="KEGG" id="egl:EGR_01885"/>
<comment type="caution">
    <text evidence="1">The sequence shown here is derived from an EMBL/GenBank/DDBJ whole genome shotgun (WGS) entry which is preliminary data.</text>
</comment>
<name>W6V9Q6_ECHGR</name>
<proteinExistence type="predicted"/>
<evidence type="ECO:0000313" key="2">
    <source>
        <dbReference type="Proteomes" id="UP000019149"/>
    </source>
</evidence>
<dbReference type="AlphaFoldDB" id="W6V9Q6"/>
<reference evidence="1 2" key="1">
    <citation type="journal article" date="2013" name="Nat. Genet.">
        <title>The genome of the hydatid tapeworm Echinococcus granulosus.</title>
        <authorList>
            <person name="Zheng H."/>
            <person name="Zhang W."/>
            <person name="Zhang L."/>
            <person name="Zhang Z."/>
            <person name="Li J."/>
            <person name="Lu G."/>
            <person name="Zhu Y."/>
            <person name="Wang Y."/>
            <person name="Huang Y."/>
            <person name="Liu J."/>
            <person name="Kang H."/>
            <person name="Chen J."/>
            <person name="Wang L."/>
            <person name="Chen A."/>
            <person name="Yu S."/>
            <person name="Gao Z."/>
            <person name="Jin L."/>
            <person name="Gu W."/>
            <person name="Wang Z."/>
            <person name="Zhao L."/>
            <person name="Shi B."/>
            <person name="Wen H."/>
            <person name="Lin R."/>
            <person name="Jones M.K."/>
            <person name="Brejova B."/>
            <person name="Vinar T."/>
            <person name="Zhao G."/>
            <person name="McManus D.P."/>
            <person name="Chen Z."/>
            <person name="Zhou Y."/>
            <person name="Wang S."/>
        </authorList>
    </citation>
    <scope>NUCLEOTIDE SEQUENCE [LARGE SCALE GENOMIC DNA]</scope>
</reference>
<accession>W6V9Q6</accession>
<dbReference type="RefSeq" id="XP_024354590.1">
    <property type="nucleotide sequence ID" value="XM_024491134.1"/>
</dbReference>